<dbReference type="InterPro" id="IPR021133">
    <property type="entry name" value="HEAT_type_2"/>
</dbReference>
<evidence type="ECO:0000313" key="1">
    <source>
        <dbReference type="EMBL" id="MEV5510126.1"/>
    </source>
</evidence>
<evidence type="ECO:0008006" key="3">
    <source>
        <dbReference type="Google" id="ProtNLM"/>
    </source>
</evidence>
<sequence>MDELSVALDNHSAWCDSEGTDRLIGQLQELATDDNAALRQEALSELARVAPELSTPDSS</sequence>
<dbReference type="PROSITE" id="PS50077">
    <property type="entry name" value="HEAT_REPEAT"/>
    <property type="match status" value="1"/>
</dbReference>
<proteinExistence type="predicted"/>
<dbReference type="Proteomes" id="UP001552594">
    <property type="component" value="Unassembled WGS sequence"/>
</dbReference>
<gene>
    <name evidence="1" type="ORF">AB0L16_27475</name>
</gene>
<organism evidence="1 2">
    <name type="scientific">Streptomyces orinoci</name>
    <name type="common">Streptoverticillium orinoci</name>
    <dbReference type="NCBI Taxonomy" id="67339"/>
    <lineage>
        <taxon>Bacteria</taxon>
        <taxon>Bacillati</taxon>
        <taxon>Actinomycetota</taxon>
        <taxon>Actinomycetes</taxon>
        <taxon>Kitasatosporales</taxon>
        <taxon>Streptomycetaceae</taxon>
        <taxon>Streptomyces</taxon>
    </lineage>
</organism>
<reference evidence="1 2" key="1">
    <citation type="submission" date="2024-06" db="EMBL/GenBank/DDBJ databases">
        <title>The Natural Products Discovery Center: Release of the First 8490 Sequenced Strains for Exploring Actinobacteria Biosynthetic Diversity.</title>
        <authorList>
            <person name="Kalkreuter E."/>
            <person name="Kautsar S.A."/>
            <person name="Yang D."/>
            <person name="Bader C.D."/>
            <person name="Teijaro C.N."/>
            <person name="Fluegel L."/>
            <person name="Davis C.M."/>
            <person name="Simpson J.R."/>
            <person name="Lauterbach L."/>
            <person name="Steele A.D."/>
            <person name="Gui C."/>
            <person name="Meng S."/>
            <person name="Li G."/>
            <person name="Viehrig K."/>
            <person name="Ye F."/>
            <person name="Su P."/>
            <person name="Kiefer A.F."/>
            <person name="Nichols A."/>
            <person name="Cepeda A.J."/>
            <person name="Yan W."/>
            <person name="Fan B."/>
            <person name="Jiang Y."/>
            <person name="Adhikari A."/>
            <person name="Zheng C.-J."/>
            <person name="Schuster L."/>
            <person name="Cowan T.M."/>
            <person name="Smanski M.J."/>
            <person name="Chevrette M.G."/>
            <person name="De Carvalho L.P.S."/>
            <person name="Shen B."/>
        </authorList>
    </citation>
    <scope>NUCLEOTIDE SEQUENCE [LARGE SCALE GENOMIC DNA]</scope>
    <source>
        <strain evidence="1 2">NPDC052347</strain>
    </source>
</reference>
<name>A0ABV3K4Q2_STRON</name>
<evidence type="ECO:0000313" key="2">
    <source>
        <dbReference type="Proteomes" id="UP001552594"/>
    </source>
</evidence>
<comment type="caution">
    <text evidence="1">The sequence shown here is derived from an EMBL/GenBank/DDBJ whole genome shotgun (WGS) entry which is preliminary data.</text>
</comment>
<accession>A0ABV3K4Q2</accession>
<dbReference type="RefSeq" id="WP_153068560.1">
    <property type="nucleotide sequence ID" value="NZ_JBFAUK010000028.1"/>
</dbReference>
<keyword evidence="2" id="KW-1185">Reference proteome</keyword>
<protein>
    <recommendedName>
        <fullName evidence="3">HEAT repeat domain-containing protein</fullName>
    </recommendedName>
</protein>
<dbReference type="EMBL" id="JBFAUK010000028">
    <property type="protein sequence ID" value="MEV5510126.1"/>
    <property type="molecule type" value="Genomic_DNA"/>
</dbReference>